<accession>D2R5B9</accession>
<dbReference type="Pfam" id="PF03929">
    <property type="entry name" value="PepSY_TM"/>
    <property type="match status" value="1"/>
</dbReference>
<protein>
    <submittedName>
        <fullName evidence="2">PepSY-associated TM helix domain protein</fullName>
    </submittedName>
</protein>
<dbReference type="eggNOG" id="COG3182">
    <property type="taxonomic scope" value="Bacteria"/>
</dbReference>
<keyword evidence="3" id="KW-1185">Reference proteome</keyword>
<feature type="transmembrane region" description="Helical" evidence="1">
    <location>
        <begin position="334"/>
        <end position="354"/>
    </location>
</feature>
<keyword evidence="1" id="KW-0472">Membrane</keyword>
<dbReference type="PANTHER" id="PTHR34219:SF3">
    <property type="entry name" value="BLL7967 PROTEIN"/>
    <property type="match status" value="1"/>
</dbReference>
<gene>
    <name evidence="2" type="ordered locus">Psta_0692</name>
</gene>
<dbReference type="OrthoDB" id="9776609at2"/>
<dbReference type="InterPro" id="IPR005625">
    <property type="entry name" value="PepSY-ass_TM"/>
</dbReference>
<dbReference type="Proteomes" id="UP000001887">
    <property type="component" value="Chromosome"/>
</dbReference>
<organism evidence="2 3">
    <name type="scientific">Pirellula staleyi (strain ATCC 27377 / DSM 6068 / ICPB 4128)</name>
    <name type="common">Pirella staleyi</name>
    <dbReference type="NCBI Taxonomy" id="530564"/>
    <lineage>
        <taxon>Bacteria</taxon>
        <taxon>Pseudomonadati</taxon>
        <taxon>Planctomycetota</taxon>
        <taxon>Planctomycetia</taxon>
        <taxon>Pirellulales</taxon>
        <taxon>Pirellulaceae</taxon>
        <taxon>Pirellula</taxon>
    </lineage>
</organism>
<proteinExistence type="predicted"/>
<sequence length="376" mass="41576" precursor="true">MKSPQLKSWFRKVHWLLAVLASLPLLVLGATGALLVFPTWLSEVGSGISHQVAVGGERLSYDAIVTSMQRALPEGDVPTRIVFPPDKTGVVTATTKLGNKIVLDPYTGRALEVSRATSGLHSIVLHLHVNLMAGKVGYWITGLSAIAVCLLSISGIVLWWPVGALNWSYLLVNWSTGWKRTNFDLHRVAGFYVSCFLLVIGATGAAMVFWPQAEAIVGLITWSKPSETRPMKVTQQTGPTISPNAAVELAMENYPGHELYRLYVPAKPEDPYRVFLNMPEQMETRLTEVRLVINPYSGAIEHTEDPSTRSRADTVMMWVLPLHYGTIGGLPLRIFYIFVSLSPWLLGVTGTLLWRQRRRKKRASQKPIAPPVGFAP</sequence>
<evidence type="ECO:0000313" key="2">
    <source>
        <dbReference type="EMBL" id="ADB15378.1"/>
    </source>
</evidence>
<dbReference type="STRING" id="530564.Psta_0692"/>
<evidence type="ECO:0000313" key="3">
    <source>
        <dbReference type="Proteomes" id="UP000001887"/>
    </source>
</evidence>
<dbReference type="EMBL" id="CP001848">
    <property type="protein sequence ID" value="ADB15378.1"/>
    <property type="molecule type" value="Genomic_DNA"/>
</dbReference>
<dbReference type="PANTHER" id="PTHR34219">
    <property type="entry name" value="IRON-REGULATED INNER MEMBRANE PROTEIN-RELATED"/>
    <property type="match status" value="1"/>
</dbReference>
<feature type="transmembrane region" description="Helical" evidence="1">
    <location>
        <begin position="189"/>
        <end position="210"/>
    </location>
</feature>
<dbReference type="AlphaFoldDB" id="D2R5B9"/>
<keyword evidence="1" id="KW-1133">Transmembrane helix</keyword>
<dbReference type="KEGG" id="psl:Psta_0692"/>
<keyword evidence="1" id="KW-0812">Transmembrane</keyword>
<reference evidence="2 3" key="1">
    <citation type="journal article" date="2009" name="Stand. Genomic Sci.">
        <title>Complete genome sequence of Pirellula staleyi type strain (ATCC 27377).</title>
        <authorList>
            <person name="Clum A."/>
            <person name="Tindall B.J."/>
            <person name="Sikorski J."/>
            <person name="Ivanova N."/>
            <person name="Mavrommatis K."/>
            <person name="Lucas S."/>
            <person name="Glavina del Rio T."/>
            <person name="Nolan M."/>
            <person name="Chen F."/>
            <person name="Tice H."/>
            <person name="Pitluck S."/>
            <person name="Cheng J.F."/>
            <person name="Chertkov O."/>
            <person name="Brettin T."/>
            <person name="Han C."/>
            <person name="Detter J.C."/>
            <person name="Kuske C."/>
            <person name="Bruce D."/>
            <person name="Goodwin L."/>
            <person name="Ovchinikova G."/>
            <person name="Pati A."/>
            <person name="Mikhailova N."/>
            <person name="Chen A."/>
            <person name="Palaniappan K."/>
            <person name="Land M."/>
            <person name="Hauser L."/>
            <person name="Chang Y.J."/>
            <person name="Jeffries C.D."/>
            <person name="Chain P."/>
            <person name="Rohde M."/>
            <person name="Goker M."/>
            <person name="Bristow J."/>
            <person name="Eisen J.A."/>
            <person name="Markowitz V."/>
            <person name="Hugenholtz P."/>
            <person name="Kyrpides N.C."/>
            <person name="Klenk H.P."/>
            <person name="Lapidus A."/>
        </authorList>
    </citation>
    <scope>NUCLEOTIDE SEQUENCE [LARGE SCALE GENOMIC DNA]</scope>
    <source>
        <strain evidence="3">ATCC 27377 / DSM 6068 / ICPB 4128</strain>
    </source>
</reference>
<dbReference type="HOGENOM" id="CLU_031962_2_0_0"/>
<feature type="transmembrane region" description="Helical" evidence="1">
    <location>
        <begin position="136"/>
        <end position="160"/>
    </location>
</feature>
<evidence type="ECO:0000256" key="1">
    <source>
        <dbReference type="SAM" id="Phobius"/>
    </source>
</evidence>
<name>D2R5B9_PIRSD</name>